<reference evidence="1 2" key="1">
    <citation type="journal article" date="2014" name="Environ. Microbiol.">
        <title>Insights into organohalide respiration and the versatile catabolism of Sulfurospirillum multivorans gained from comparative genomics and physiological studies.</title>
        <authorList>
            <person name="Goris T."/>
            <person name="Schubert T."/>
            <person name="Gadkari J."/>
            <person name="Wubet T."/>
            <person name="Tarkka M."/>
            <person name="Buscot F."/>
            <person name="Adrian L."/>
            <person name="Diekert G."/>
        </authorList>
    </citation>
    <scope>NUCLEOTIDE SEQUENCE [LARGE SCALE GENOMIC DNA]</scope>
    <source>
        <strain evidence="2">DM 12446 / JCM 15788 / NBRC 109480</strain>
    </source>
</reference>
<dbReference type="RefSeq" id="WP_025344934.1">
    <property type="nucleotide sequence ID" value="NZ_CP007201.1"/>
</dbReference>
<proteinExistence type="predicted"/>
<organism evidence="1 2">
    <name type="scientific">Sulfurospirillum multivorans (strain DM 12446 / JCM 15788 / NBRC 109480)</name>
    <dbReference type="NCBI Taxonomy" id="1150621"/>
    <lineage>
        <taxon>Bacteria</taxon>
        <taxon>Pseudomonadati</taxon>
        <taxon>Campylobacterota</taxon>
        <taxon>Epsilonproteobacteria</taxon>
        <taxon>Campylobacterales</taxon>
        <taxon>Sulfurospirillaceae</taxon>
        <taxon>Sulfurospirillum</taxon>
    </lineage>
</organism>
<gene>
    <name evidence="1" type="ORF">SMUL_1808</name>
</gene>
<accession>A0AA86AP84</accession>
<dbReference type="KEGG" id="smul:SMUL_1808"/>
<dbReference type="Proteomes" id="UP000019322">
    <property type="component" value="Chromosome"/>
</dbReference>
<evidence type="ECO:0000313" key="1">
    <source>
        <dbReference type="EMBL" id="AHJ13063.1"/>
    </source>
</evidence>
<sequence>MKNQFYVHFNLVQSKTVTEAEHESLKIYLRCHHVPNHMGNRPRGIGDIYDLEFVIKTHEELKDDWTNGEVLFSEGFGVVKKLFDAGIAFIEVK</sequence>
<dbReference type="AlphaFoldDB" id="A0AA86AP84"/>
<name>A0AA86AP84_SULMK</name>
<dbReference type="EMBL" id="CP007201">
    <property type="protein sequence ID" value="AHJ13063.1"/>
    <property type="molecule type" value="Genomic_DNA"/>
</dbReference>
<evidence type="ECO:0000313" key="2">
    <source>
        <dbReference type="Proteomes" id="UP000019322"/>
    </source>
</evidence>
<protein>
    <submittedName>
        <fullName evidence="1">Uncharacterized protein</fullName>
    </submittedName>
</protein>